<comment type="caution">
    <text evidence="2">The sequence shown here is derived from an EMBL/GenBank/DDBJ whole genome shotgun (WGS) entry which is preliminary data.</text>
</comment>
<protein>
    <submittedName>
        <fullName evidence="2">DUF1127 domain-containing protein</fullName>
    </submittedName>
</protein>
<dbReference type="Pfam" id="PF06568">
    <property type="entry name" value="YjiS-like"/>
    <property type="match status" value="1"/>
</dbReference>
<dbReference type="EMBL" id="VFRP01000013">
    <property type="protein sequence ID" value="TPE49683.1"/>
    <property type="molecule type" value="Genomic_DNA"/>
</dbReference>
<dbReference type="InterPro" id="IPR009506">
    <property type="entry name" value="YjiS-like"/>
</dbReference>
<keyword evidence="3" id="KW-1185">Reference proteome</keyword>
<dbReference type="Proteomes" id="UP000319255">
    <property type="component" value="Unassembled WGS sequence"/>
</dbReference>
<reference evidence="2 3" key="1">
    <citation type="submission" date="2019-06" db="EMBL/GenBank/DDBJ databases">
        <title>A novel bacterium of genus Amaricoccus, isolated from marine sediment.</title>
        <authorList>
            <person name="Huang H."/>
            <person name="Mo K."/>
            <person name="Hu Y."/>
        </authorList>
    </citation>
    <scope>NUCLEOTIDE SEQUENCE [LARGE SCALE GENOMIC DNA]</scope>
    <source>
        <strain evidence="2 3">HB172011</strain>
    </source>
</reference>
<feature type="domain" description="YjiS-like" evidence="1">
    <location>
        <begin position="27"/>
        <end position="59"/>
    </location>
</feature>
<evidence type="ECO:0000259" key="1">
    <source>
        <dbReference type="Pfam" id="PF06568"/>
    </source>
</evidence>
<accession>A0A501WIH2</accession>
<dbReference type="AlphaFoldDB" id="A0A501WIH2"/>
<proteinExistence type="predicted"/>
<dbReference type="RefSeq" id="WP_140454685.1">
    <property type="nucleotide sequence ID" value="NZ_VFRP01000013.1"/>
</dbReference>
<evidence type="ECO:0000313" key="3">
    <source>
        <dbReference type="Proteomes" id="UP000319255"/>
    </source>
</evidence>
<evidence type="ECO:0000313" key="2">
    <source>
        <dbReference type="EMBL" id="TPE49683.1"/>
    </source>
</evidence>
<gene>
    <name evidence="2" type="ORF">FJM51_13635</name>
</gene>
<organism evidence="2 3">
    <name type="scientific">Amaricoccus solimangrovi</name>
    <dbReference type="NCBI Taxonomy" id="2589815"/>
    <lineage>
        <taxon>Bacteria</taxon>
        <taxon>Pseudomonadati</taxon>
        <taxon>Pseudomonadota</taxon>
        <taxon>Alphaproteobacteria</taxon>
        <taxon>Rhodobacterales</taxon>
        <taxon>Paracoccaceae</taxon>
        <taxon>Amaricoccus</taxon>
    </lineage>
</organism>
<name>A0A501WIH2_9RHOB</name>
<sequence>MTTASATSLAGFKAVAETGAAGGSRGLLRAMKDHLLYRRTLAELRALDDRELADLGISRFALPEIARQAVRGR</sequence>